<dbReference type="AlphaFoldDB" id="A0A8A3S6E7"/>
<keyword evidence="1" id="KW-0472">Membrane</keyword>
<dbReference type="RefSeq" id="WP_265580534.1">
    <property type="nucleotide sequence ID" value="NZ_CP036172.1"/>
</dbReference>
<proteinExistence type="predicted"/>
<sequence>MQTDRDPTAALTRLECGILAAILLMTVAVVIHVGNGAIGAPAGMVLGALDISGHAVIIDDLYGHADPAEPGRMGSVSFSIRLFPGDMGAVDMGQAAVGFATKAEEWSLTRDGPTPPAWKVIERANVPLFHPADDDDLLEPGEVFVLLATPGRSLGSGETFTVTVAPPGGIAASAVRTVPSRVTGVMELA</sequence>
<reference evidence="2" key="1">
    <citation type="journal article" date="2001" name="Int. J. Syst. Evol. Microbiol.">
        <title>Methanofollis aquaemaris sp. nov., a methanogen isolated from an aquaculture fish pond.</title>
        <authorList>
            <person name="Lai M.C."/>
            <person name="Chen S.C."/>
        </authorList>
    </citation>
    <scope>NUCLEOTIDE SEQUENCE</scope>
    <source>
        <strain evidence="2">N2F9704</strain>
    </source>
</reference>
<reference evidence="2" key="2">
    <citation type="submission" date="2019-02" db="EMBL/GenBank/DDBJ databases">
        <authorList>
            <person name="Chen S.-C."/>
            <person name="Chien H.-H."/>
            <person name="Lai M.-C."/>
        </authorList>
    </citation>
    <scope>NUCLEOTIDE SEQUENCE</scope>
    <source>
        <strain evidence="2">N2F9704</strain>
    </source>
</reference>
<dbReference type="KEGG" id="maqe:RJ40_08990"/>
<keyword evidence="1" id="KW-0812">Transmembrane</keyword>
<organism evidence="2 3">
    <name type="scientific">Methanofollis aquaemaris</name>
    <dbReference type="NCBI Taxonomy" id="126734"/>
    <lineage>
        <taxon>Archaea</taxon>
        <taxon>Methanobacteriati</taxon>
        <taxon>Methanobacteriota</taxon>
        <taxon>Stenosarchaea group</taxon>
        <taxon>Methanomicrobia</taxon>
        <taxon>Methanomicrobiales</taxon>
        <taxon>Methanomicrobiaceae</taxon>
        <taxon>Methanofollis</taxon>
    </lineage>
</organism>
<evidence type="ECO:0000313" key="3">
    <source>
        <dbReference type="Proteomes" id="UP001042704"/>
    </source>
</evidence>
<accession>A0A8A3S6E7</accession>
<protein>
    <submittedName>
        <fullName evidence="2">Uncharacterized protein</fullName>
    </submittedName>
</protein>
<dbReference type="Proteomes" id="UP001042704">
    <property type="component" value="Chromosome"/>
</dbReference>
<evidence type="ECO:0000313" key="2">
    <source>
        <dbReference type="EMBL" id="QSZ67632.1"/>
    </source>
</evidence>
<keyword evidence="3" id="KW-1185">Reference proteome</keyword>
<feature type="transmembrane region" description="Helical" evidence="1">
    <location>
        <begin position="12"/>
        <end position="34"/>
    </location>
</feature>
<gene>
    <name evidence="2" type="ORF">RJ40_08990</name>
</gene>
<dbReference type="GeneID" id="76424500"/>
<name>A0A8A3S6E7_9EURY</name>
<dbReference type="EMBL" id="CP036172">
    <property type="protein sequence ID" value="QSZ67632.1"/>
    <property type="molecule type" value="Genomic_DNA"/>
</dbReference>
<keyword evidence="1" id="KW-1133">Transmembrane helix</keyword>
<evidence type="ECO:0000256" key="1">
    <source>
        <dbReference type="SAM" id="Phobius"/>
    </source>
</evidence>